<proteinExistence type="predicted"/>
<dbReference type="HOGENOM" id="CLU_3015971_0_0_1"/>
<sequence length="56" mass="6072">MDSSNSRCSIADELNAKQPESHGIDGPLPFGASAGIENWEPSTKFHVPPRHVTIEL</sequence>
<organism evidence="2 3">
    <name type="scientific">Zymoseptoria tritici (strain CBS 115943 / IPO323)</name>
    <name type="common">Speckled leaf blotch fungus</name>
    <name type="synonym">Septoria tritici</name>
    <dbReference type="NCBI Taxonomy" id="336722"/>
    <lineage>
        <taxon>Eukaryota</taxon>
        <taxon>Fungi</taxon>
        <taxon>Dikarya</taxon>
        <taxon>Ascomycota</taxon>
        <taxon>Pezizomycotina</taxon>
        <taxon>Dothideomycetes</taxon>
        <taxon>Dothideomycetidae</taxon>
        <taxon>Mycosphaerellales</taxon>
        <taxon>Mycosphaerellaceae</taxon>
        <taxon>Zymoseptoria</taxon>
    </lineage>
</organism>
<keyword evidence="3" id="KW-1185">Reference proteome</keyword>
<dbReference type="GeneID" id="13401674"/>
<gene>
    <name evidence="2" type="ORF">MYCGRDRAFT_106324</name>
</gene>
<dbReference type="InParanoid" id="F9XNL2"/>
<protein>
    <submittedName>
        <fullName evidence="2">Uncharacterized protein</fullName>
    </submittedName>
</protein>
<evidence type="ECO:0000256" key="1">
    <source>
        <dbReference type="SAM" id="MobiDB-lite"/>
    </source>
</evidence>
<dbReference type="RefSeq" id="XP_003847916.1">
    <property type="nucleotide sequence ID" value="XM_003847868.1"/>
</dbReference>
<feature type="region of interest" description="Disordered" evidence="1">
    <location>
        <begin position="1"/>
        <end position="35"/>
    </location>
</feature>
<evidence type="ECO:0000313" key="3">
    <source>
        <dbReference type="Proteomes" id="UP000008062"/>
    </source>
</evidence>
<dbReference type="EMBL" id="CM001207">
    <property type="protein sequence ID" value="EGP82892.1"/>
    <property type="molecule type" value="Genomic_DNA"/>
</dbReference>
<reference evidence="2 3" key="1">
    <citation type="journal article" date="2011" name="PLoS Genet.">
        <title>Finished genome of the fungal wheat pathogen Mycosphaerella graminicola reveals dispensome structure, chromosome plasticity, and stealth pathogenesis.</title>
        <authorList>
            <person name="Goodwin S.B."/>
            <person name="Ben M'barek S."/>
            <person name="Dhillon B."/>
            <person name="Wittenberg A.H.J."/>
            <person name="Crane C.F."/>
            <person name="Hane J.K."/>
            <person name="Foster A.J."/>
            <person name="Van der Lee T.A.J."/>
            <person name="Grimwood J."/>
            <person name="Aerts A."/>
            <person name="Antoniw J."/>
            <person name="Bailey A."/>
            <person name="Bluhm B."/>
            <person name="Bowler J."/>
            <person name="Bristow J."/>
            <person name="van der Burgt A."/>
            <person name="Canto-Canche B."/>
            <person name="Churchill A.C.L."/>
            <person name="Conde-Ferraez L."/>
            <person name="Cools H.J."/>
            <person name="Coutinho P.M."/>
            <person name="Csukai M."/>
            <person name="Dehal P."/>
            <person name="De Wit P."/>
            <person name="Donzelli B."/>
            <person name="van de Geest H.C."/>
            <person name="van Ham R.C.H.J."/>
            <person name="Hammond-Kosack K.E."/>
            <person name="Henrissat B."/>
            <person name="Kilian A."/>
            <person name="Kobayashi A.K."/>
            <person name="Koopmann E."/>
            <person name="Kourmpetis Y."/>
            <person name="Kuzniar A."/>
            <person name="Lindquist E."/>
            <person name="Lombard V."/>
            <person name="Maliepaard C."/>
            <person name="Martins N."/>
            <person name="Mehrabi R."/>
            <person name="Nap J.P.H."/>
            <person name="Ponomarenko A."/>
            <person name="Rudd J.J."/>
            <person name="Salamov A."/>
            <person name="Schmutz J."/>
            <person name="Schouten H.J."/>
            <person name="Shapiro H."/>
            <person name="Stergiopoulos I."/>
            <person name="Torriani S.F.F."/>
            <person name="Tu H."/>
            <person name="de Vries R.P."/>
            <person name="Waalwijk C."/>
            <person name="Ware S.B."/>
            <person name="Wiebenga A."/>
            <person name="Zwiers L.-H."/>
            <person name="Oliver R.P."/>
            <person name="Grigoriev I.V."/>
            <person name="Kema G.H.J."/>
        </authorList>
    </citation>
    <scope>NUCLEOTIDE SEQUENCE [LARGE SCALE GENOMIC DNA]</scope>
    <source>
        <strain evidence="3">CBS 115943 / IPO323</strain>
    </source>
</reference>
<dbReference type="KEGG" id="ztr:MYCGRDRAFT_106324"/>
<accession>F9XNL2</accession>
<evidence type="ECO:0000313" key="2">
    <source>
        <dbReference type="EMBL" id="EGP82892.1"/>
    </source>
</evidence>
<dbReference type="Proteomes" id="UP000008062">
    <property type="component" value="Chromosome 12"/>
</dbReference>
<name>F9XNL2_ZYMTI</name>
<dbReference type="AlphaFoldDB" id="F9XNL2"/>